<protein>
    <submittedName>
        <fullName evidence="4">MULE transposase domain-containing protein</fullName>
    </submittedName>
</protein>
<reference evidence="4" key="1">
    <citation type="submission" date="2022-11" db="UniProtKB">
        <authorList>
            <consortium name="WormBaseParasite"/>
        </authorList>
    </citation>
    <scope>IDENTIFICATION</scope>
</reference>
<evidence type="ECO:0000313" key="4">
    <source>
        <dbReference type="WBParaSite" id="scaffold8065_cov165.g12701"/>
    </source>
</evidence>
<evidence type="ECO:0000259" key="2">
    <source>
        <dbReference type="Pfam" id="PF10551"/>
    </source>
</evidence>
<organism evidence="3 4">
    <name type="scientific">Meloidogyne javanica</name>
    <name type="common">Root-knot nematode worm</name>
    <dbReference type="NCBI Taxonomy" id="6303"/>
    <lineage>
        <taxon>Eukaryota</taxon>
        <taxon>Metazoa</taxon>
        <taxon>Ecdysozoa</taxon>
        <taxon>Nematoda</taxon>
        <taxon>Chromadorea</taxon>
        <taxon>Rhabditida</taxon>
        <taxon>Tylenchina</taxon>
        <taxon>Tylenchomorpha</taxon>
        <taxon>Tylenchoidea</taxon>
        <taxon>Meloidogynidae</taxon>
        <taxon>Meloidogyninae</taxon>
        <taxon>Meloidogyne</taxon>
        <taxon>Meloidogyne incognita group</taxon>
    </lineage>
</organism>
<dbReference type="Proteomes" id="UP000887561">
    <property type="component" value="Unplaced"/>
</dbReference>
<feature type="region of interest" description="Disordered" evidence="1">
    <location>
        <begin position="1"/>
        <end position="29"/>
    </location>
</feature>
<evidence type="ECO:0000256" key="1">
    <source>
        <dbReference type="SAM" id="MobiDB-lite"/>
    </source>
</evidence>
<keyword evidence="3" id="KW-1185">Reference proteome</keyword>
<feature type="domain" description="MULE transposase" evidence="2">
    <location>
        <begin position="190"/>
        <end position="282"/>
    </location>
</feature>
<proteinExistence type="predicted"/>
<dbReference type="Pfam" id="PF10551">
    <property type="entry name" value="MULE"/>
    <property type="match status" value="1"/>
</dbReference>
<accession>A0A915N3X4</accession>
<name>A0A915N3X4_MELJA</name>
<sequence length="352" mass="40576">MSFGSRTSREDGEIPSFEEDQYEDHSEQPQEEFGTLVKFFWAKSNRGKDILQKNGFEYAFDKHNPHCPGRIIVKAKWYEEVGKKFKIGRIINDQHNHAAIDPSVRDAKNTLRNMAVSENPQKTRRAVDIARHQIPSREQAGDYLLDASTISIPDNLKEKVVFFDMVEHDTMLVFCSSFGKQILVDYGKNICIDGTFKCRPLAFTQLYTINVLIDRTAVPAVYALMGNKKQLSYEKLFTAIKNEVPDWDPSLFFTDYEIAAMQAVQHVFPASQIAGCLFHFAQCLFRKLQTLPQLFADFRNNEANKCLFKCFISLAFVPPEHVYEYFCILVQNFPRHREMESNDKILRSGIPS</sequence>
<dbReference type="AlphaFoldDB" id="A0A915N3X4"/>
<dbReference type="InterPro" id="IPR018289">
    <property type="entry name" value="MULE_transposase_dom"/>
</dbReference>
<dbReference type="WBParaSite" id="scaffold8065_cov165.g12701">
    <property type="protein sequence ID" value="scaffold8065_cov165.g12701"/>
    <property type="gene ID" value="scaffold8065_cov165.g12701"/>
</dbReference>
<evidence type="ECO:0000313" key="3">
    <source>
        <dbReference type="Proteomes" id="UP000887561"/>
    </source>
</evidence>